<dbReference type="AlphaFoldDB" id="X1UZU8"/>
<feature type="non-terminal residue" evidence="1">
    <location>
        <position position="1"/>
    </location>
</feature>
<gene>
    <name evidence="1" type="ORF">S12H4_41767</name>
</gene>
<evidence type="ECO:0000313" key="1">
    <source>
        <dbReference type="EMBL" id="GAJ09107.1"/>
    </source>
</evidence>
<organism evidence="1">
    <name type="scientific">marine sediment metagenome</name>
    <dbReference type="NCBI Taxonomy" id="412755"/>
    <lineage>
        <taxon>unclassified sequences</taxon>
        <taxon>metagenomes</taxon>
        <taxon>ecological metagenomes</taxon>
    </lineage>
</organism>
<accession>X1UZU8</accession>
<proteinExistence type="predicted"/>
<feature type="non-terminal residue" evidence="1">
    <location>
        <position position="260"/>
    </location>
</feature>
<comment type="caution">
    <text evidence="1">The sequence shown here is derived from an EMBL/GenBank/DDBJ whole genome shotgun (WGS) entry which is preliminary data.</text>
</comment>
<dbReference type="EMBL" id="BARW01025484">
    <property type="protein sequence ID" value="GAJ09107.1"/>
    <property type="molecule type" value="Genomic_DNA"/>
</dbReference>
<name>X1UZU8_9ZZZZ</name>
<sequence length="260" mass="29765">EAVSHYEKIEEDLDVEIKEITKKLIPFNQVWRNHALTEHYFRLSIEAAKNDIFIASVEYLNLVVGLEDEALELIDKIEMITQRDQSLKEEIISGKKIHSFLQGIAGLASMTNHLIQYIRDGDKKEANKIIKKMEKKINEPHLNTNINYISSLPLVYLNFIQQLKISFLQKSSLSNSLKKAETVFEKFMERIITAIMDLLEGFMVLGEAELGGDVAVIEHLLENVQTMRVAIYFLPASESKVDVLKEVETLDFIANSILIQ</sequence>
<reference evidence="1" key="1">
    <citation type="journal article" date="2014" name="Front. Microbiol.">
        <title>High frequency of phylogenetically diverse reductive dehalogenase-homologous genes in deep subseafloor sedimentary metagenomes.</title>
        <authorList>
            <person name="Kawai M."/>
            <person name="Futagami T."/>
            <person name="Toyoda A."/>
            <person name="Takaki Y."/>
            <person name="Nishi S."/>
            <person name="Hori S."/>
            <person name="Arai W."/>
            <person name="Tsubouchi T."/>
            <person name="Morono Y."/>
            <person name="Uchiyama I."/>
            <person name="Ito T."/>
            <person name="Fujiyama A."/>
            <person name="Inagaki F."/>
            <person name="Takami H."/>
        </authorList>
    </citation>
    <scope>NUCLEOTIDE SEQUENCE</scope>
    <source>
        <strain evidence="1">Expedition CK06-06</strain>
    </source>
</reference>
<protein>
    <submittedName>
        <fullName evidence="1">Uncharacterized protein</fullName>
    </submittedName>
</protein>